<keyword evidence="3" id="KW-1185">Reference proteome</keyword>
<comment type="caution">
    <text evidence="2">The sequence shown here is derived from an EMBL/GenBank/DDBJ whole genome shotgun (WGS) entry which is preliminary data.</text>
</comment>
<feature type="transmembrane region" description="Helical" evidence="1">
    <location>
        <begin position="7"/>
        <end position="26"/>
    </location>
</feature>
<dbReference type="PROSITE" id="PS51257">
    <property type="entry name" value="PROKAR_LIPOPROTEIN"/>
    <property type="match status" value="1"/>
</dbReference>
<reference evidence="3" key="1">
    <citation type="journal article" date="2019" name="Int. J. Syst. Evol. Microbiol.">
        <title>The Global Catalogue of Microorganisms (GCM) 10K type strain sequencing project: providing services to taxonomists for standard genome sequencing and annotation.</title>
        <authorList>
            <consortium name="The Broad Institute Genomics Platform"/>
            <consortium name="The Broad Institute Genome Sequencing Center for Infectious Disease"/>
            <person name="Wu L."/>
            <person name="Ma J."/>
        </authorList>
    </citation>
    <scope>NUCLEOTIDE SEQUENCE [LARGE SCALE GENOMIC DNA]</scope>
    <source>
        <strain evidence="3">CCUG 49339</strain>
    </source>
</reference>
<evidence type="ECO:0000313" key="3">
    <source>
        <dbReference type="Proteomes" id="UP001597214"/>
    </source>
</evidence>
<evidence type="ECO:0000313" key="2">
    <source>
        <dbReference type="EMBL" id="MFD1736283.1"/>
    </source>
</evidence>
<dbReference type="Proteomes" id="UP001597214">
    <property type="component" value="Unassembled WGS sequence"/>
</dbReference>
<protein>
    <submittedName>
        <fullName evidence="2">Uncharacterized protein</fullName>
    </submittedName>
</protein>
<organism evidence="2 3">
    <name type="scientific">Bacillus salitolerans</name>
    <dbReference type="NCBI Taxonomy" id="1437434"/>
    <lineage>
        <taxon>Bacteria</taxon>
        <taxon>Bacillati</taxon>
        <taxon>Bacillota</taxon>
        <taxon>Bacilli</taxon>
        <taxon>Bacillales</taxon>
        <taxon>Bacillaceae</taxon>
        <taxon>Bacillus</taxon>
    </lineage>
</organism>
<dbReference type="RefSeq" id="WP_377927431.1">
    <property type="nucleotide sequence ID" value="NZ_JBHUEM010000005.1"/>
</dbReference>
<proteinExistence type="predicted"/>
<accession>A0ABW4LNJ6</accession>
<sequence length="213" mass="24607">MNRTQKGLIVLVVVLISSIACIFFFMTKPVISEESLEFERAKENVLELYEKAKAQENAHKWVHSDRVEGGYEESLDEEIIEFYNQKKNVIEFMIGAILLDDVDAFVESFDMQTLSEDLYSVDEVDKYEVAKEFMDAISREGRLEGVTLIQEKTVFGIEKEELRAVLFYEDGVEVEVLMVLKKVHTFHHQHDDVYVITTSPLEIIGEIRNNSKS</sequence>
<name>A0ABW4LNJ6_9BACI</name>
<keyword evidence="1" id="KW-1133">Transmembrane helix</keyword>
<evidence type="ECO:0000256" key="1">
    <source>
        <dbReference type="SAM" id="Phobius"/>
    </source>
</evidence>
<gene>
    <name evidence="2" type="ORF">ACFSCX_06850</name>
</gene>
<dbReference type="EMBL" id="JBHUEM010000005">
    <property type="protein sequence ID" value="MFD1736283.1"/>
    <property type="molecule type" value="Genomic_DNA"/>
</dbReference>
<keyword evidence="1" id="KW-0812">Transmembrane</keyword>
<keyword evidence="1" id="KW-0472">Membrane</keyword>